<reference evidence="1 2" key="1">
    <citation type="submission" date="2018-01" db="EMBL/GenBank/DDBJ databases">
        <authorList>
            <person name="Gaut B.S."/>
            <person name="Morton B.R."/>
            <person name="Clegg M.T."/>
            <person name="Duvall M.R."/>
        </authorList>
    </citation>
    <scope>NUCLEOTIDE SEQUENCE [LARGE SCALE GENOMIC DNA]</scope>
    <source>
        <strain evidence="1">GP69</strain>
    </source>
</reference>
<evidence type="ECO:0008006" key="3">
    <source>
        <dbReference type="Google" id="ProtNLM"/>
    </source>
</evidence>
<organism evidence="1 2">
    <name type="scientific">Acetatifactor muris</name>
    <dbReference type="NCBI Taxonomy" id="879566"/>
    <lineage>
        <taxon>Bacteria</taxon>
        <taxon>Bacillati</taxon>
        <taxon>Bacillota</taxon>
        <taxon>Clostridia</taxon>
        <taxon>Lachnospirales</taxon>
        <taxon>Lachnospiraceae</taxon>
        <taxon>Acetatifactor</taxon>
    </lineage>
</organism>
<keyword evidence="2" id="KW-1185">Reference proteome</keyword>
<sequence>MEIQLKERMLPVPLQGGFRMKDFWVWCGSVAKGEDGRYHMFASRWPKAFPMHPGWLLVSEVVRAVSDTPEGPYRWAGTVLPARGPQYWDGRMTHNPHITRQGDKWVLYYTGSTHPFADLTLGEDLRPEDPRVIVARANKRVGIAVADHITGPWKRFPAPVLPVRPGHGDNMLTSNPAPCVEPDGSVLLLYKSRAYKQPPYSGLLHGAMKLHTARALRYDGPYTERSEEALFDRDVELEDPFLWRDGAMYRMIAKDMHGNVCGEKYGGVYAWSEDGDHWQLVRGEQAYSRRILWEDGRTELMGNMERPFLLFEEGKPICLFFAVSNGTDSFRDATDTWNMAVPLRYTADRQDLQ</sequence>
<dbReference type="SUPFAM" id="SSF75005">
    <property type="entry name" value="Arabinanase/levansucrase/invertase"/>
    <property type="match status" value="1"/>
</dbReference>
<dbReference type="EMBL" id="OFSM01000006">
    <property type="protein sequence ID" value="SOY28668.1"/>
    <property type="molecule type" value="Genomic_DNA"/>
</dbReference>
<dbReference type="Proteomes" id="UP000236311">
    <property type="component" value="Unassembled WGS sequence"/>
</dbReference>
<dbReference type="Gene3D" id="2.115.10.20">
    <property type="entry name" value="Glycosyl hydrolase domain, family 43"/>
    <property type="match status" value="1"/>
</dbReference>
<protein>
    <recommendedName>
        <fullName evidence="3">Glycosyl hydrolases family 43</fullName>
    </recommendedName>
</protein>
<gene>
    <name evidence="1" type="ORF">AMURIS_01379</name>
</gene>
<accession>A0A2K4ZDY4</accession>
<evidence type="ECO:0000313" key="1">
    <source>
        <dbReference type="EMBL" id="SOY28668.1"/>
    </source>
</evidence>
<name>A0A2K4ZDY4_9FIRM</name>
<dbReference type="RefSeq" id="WP_172454997.1">
    <property type="nucleotide sequence ID" value="NZ_JANJZD010000006.1"/>
</dbReference>
<proteinExistence type="predicted"/>
<dbReference type="InterPro" id="IPR023296">
    <property type="entry name" value="Glyco_hydro_beta-prop_sf"/>
</dbReference>
<evidence type="ECO:0000313" key="2">
    <source>
        <dbReference type="Proteomes" id="UP000236311"/>
    </source>
</evidence>
<dbReference type="CDD" id="cd08994">
    <property type="entry name" value="GH43_62_32_68_117_130-like"/>
    <property type="match status" value="1"/>
</dbReference>
<dbReference type="AlphaFoldDB" id="A0A2K4ZDY4"/>